<comment type="caution">
    <text evidence="4">The sequence shown here is derived from an EMBL/GenBank/DDBJ whole genome shotgun (WGS) entry which is preliminary data.</text>
</comment>
<feature type="coiled-coil region" evidence="1">
    <location>
        <begin position="203"/>
        <end position="260"/>
    </location>
</feature>
<feature type="compositionally biased region" description="Low complexity" evidence="2">
    <location>
        <begin position="31"/>
        <end position="44"/>
    </location>
</feature>
<keyword evidence="3" id="KW-0732">Signal</keyword>
<evidence type="ECO:0000256" key="3">
    <source>
        <dbReference type="SAM" id="SignalP"/>
    </source>
</evidence>
<proteinExistence type="predicted"/>
<accession>A0A955LKR8</accession>
<evidence type="ECO:0000313" key="5">
    <source>
        <dbReference type="Proteomes" id="UP000751518"/>
    </source>
</evidence>
<reference evidence="4" key="2">
    <citation type="journal article" date="2021" name="Microbiome">
        <title>Successional dynamics and alternative stable states in a saline activated sludge microbial community over 9 years.</title>
        <authorList>
            <person name="Wang Y."/>
            <person name="Ye J."/>
            <person name="Ju F."/>
            <person name="Liu L."/>
            <person name="Boyd J.A."/>
            <person name="Deng Y."/>
            <person name="Parks D.H."/>
            <person name="Jiang X."/>
            <person name="Yin X."/>
            <person name="Woodcroft B.J."/>
            <person name="Tyson G.W."/>
            <person name="Hugenholtz P."/>
            <person name="Polz M.F."/>
            <person name="Zhang T."/>
        </authorList>
    </citation>
    <scope>NUCLEOTIDE SEQUENCE</scope>
    <source>
        <strain evidence="4">HKST-UBA03</strain>
    </source>
</reference>
<keyword evidence="1" id="KW-0175">Coiled coil</keyword>
<reference evidence="4" key="1">
    <citation type="submission" date="2020-04" db="EMBL/GenBank/DDBJ databases">
        <authorList>
            <person name="Zhang T."/>
        </authorList>
    </citation>
    <scope>NUCLEOTIDE SEQUENCE</scope>
    <source>
        <strain evidence="4">HKST-UBA03</strain>
    </source>
</reference>
<feature type="signal peptide" evidence="3">
    <location>
        <begin position="1"/>
        <end position="26"/>
    </location>
</feature>
<gene>
    <name evidence="4" type="ORF">KC614_03795</name>
</gene>
<organism evidence="4 5">
    <name type="scientific">candidate division WWE3 bacterium</name>
    <dbReference type="NCBI Taxonomy" id="2053526"/>
    <lineage>
        <taxon>Bacteria</taxon>
        <taxon>Katanobacteria</taxon>
    </lineage>
</organism>
<evidence type="ECO:0000256" key="1">
    <source>
        <dbReference type="SAM" id="Coils"/>
    </source>
</evidence>
<protein>
    <recommendedName>
        <fullName evidence="6">DUF5667 domain-containing protein</fullName>
    </recommendedName>
</protein>
<feature type="region of interest" description="Disordered" evidence="2">
    <location>
        <begin position="27"/>
        <end position="121"/>
    </location>
</feature>
<dbReference type="EMBL" id="JAGQKZ010000035">
    <property type="protein sequence ID" value="MCA9392299.1"/>
    <property type="molecule type" value="Genomic_DNA"/>
</dbReference>
<dbReference type="AlphaFoldDB" id="A0A955LKR8"/>
<sequence length="272" mass="29981">MKKKLLLSFVIILLVFSTFGRTSVFADDKGGSNNNANQESQSQGSDDHGNASDSEVMEPDSMPMDDVDDSSVDSMTKDDTVTDDVTTDDSAGVVNKGNGNSDDNGKSDDNGNNVESPVNLGVDNRQQNMNQVANQVQMLLQERFQEQNGDSAMIMEQNGIGEQVREVAQEQLKAQERIQASLGKVEARQGLMRWLLGPNYQAINQVRSEIDANQERVTQLQQLMKQTDNEGDAQALQETVQLLLNQNLSLQDELSQAEEGFSVLGWLFKLFG</sequence>
<evidence type="ECO:0008006" key="6">
    <source>
        <dbReference type="Google" id="ProtNLM"/>
    </source>
</evidence>
<evidence type="ECO:0000313" key="4">
    <source>
        <dbReference type="EMBL" id="MCA9392299.1"/>
    </source>
</evidence>
<feature type="compositionally biased region" description="Acidic residues" evidence="2">
    <location>
        <begin position="55"/>
        <end position="71"/>
    </location>
</feature>
<name>A0A955LKR8_UNCKA</name>
<evidence type="ECO:0000256" key="2">
    <source>
        <dbReference type="SAM" id="MobiDB-lite"/>
    </source>
</evidence>
<feature type="chain" id="PRO_5037993011" description="DUF5667 domain-containing protein" evidence="3">
    <location>
        <begin position="27"/>
        <end position="272"/>
    </location>
</feature>
<dbReference type="Proteomes" id="UP000751518">
    <property type="component" value="Unassembled WGS sequence"/>
</dbReference>